<dbReference type="InterPro" id="IPR011009">
    <property type="entry name" value="Kinase-like_dom_sf"/>
</dbReference>
<evidence type="ECO:0000256" key="4">
    <source>
        <dbReference type="ARBA" id="ARBA00022840"/>
    </source>
</evidence>
<evidence type="ECO:0000313" key="6">
    <source>
        <dbReference type="EMBL" id="SFM92308.1"/>
    </source>
</evidence>
<keyword evidence="2" id="KW-0808">Transferase</keyword>
<dbReference type="SUPFAM" id="SSF56112">
    <property type="entry name" value="Protein kinase-like (PK-like)"/>
    <property type="match status" value="1"/>
</dbReference>
<dbReference type="EMBL" id="FOUR01000003">
    <property type="protein sequence ID" value="SFM92308.1"/>
    <property type="molecule type" value="Genomic_DNA"/>
</dbReference>
<organism evidence="6 7">
    <name type="scientific">Marinobacter pelagius</name>
    <dbReference type="NCBI Taxonomy" id="379482"/>
    <lineage>
        <taxon>Bacteria</taxon>
        <taxon>Pseudomonadati</taxon>
        <taxon>Pseudomonadota</taxon>
        <taxon>Gammaproteobacteria</taxon>
        <taxon>Pseudomonadales</taxon>
        <taxon>Marinobacteraceae</taxon>
        <taxon>Marinobacter</taxon>
    </lineage>
</organism>
<dbReference type="InterPro" id="IPR034646">
    <property type="entry name" value="ADCK3_dom"/>
</dbReference>
<keyword evidence="7" id="KW-1185">Reference proteome</keyword>
<keyword evidence="6" id="KW-0418">Kinase</keyword>
<dbReference type="GO" id="GO:0016301">
    <property type="term" value="F:kinase activity"/>
    <property type="evidence" value="ECO:0007669"/>
    <property type="project" value="UniProtKB-KW"/>
</dbReference>
<evidence type="ECO:0000256" key="1">
    <source>
        <dbReference type="ARBA" id="ARBA00009670"/>
    </source>
</evidence>
<evidence type="ECO:0000313" key="7">
    <source>
        <dbReference type="Proteomes" id="UP000199339"/>
    </source>
</evidence>
<evidence type="ECO:0000259" key="5">
    <source>
        <dbReference type="Pfam" id="PF03109"/>
    </source>
</evidence>
<keyword evidence="4" id="KW-0067">ATP-binding</keyword>
<dbReference type="InterPro" id="IPR051409">
    <property type="entry name" value="Atypical_kinase_ADCK"/>
</dbReference>
<dbReference type="CDD" id="cd13970">
    <property type="entry name" value="ABC1_ADCK3"/>
    <property type="match status" value="1"/>
</dbReference>
<gene>
    <name evidence="6" type="ORF">SAMN04487961_1567</name>
</gene>
<dbReference type="Proteomes" id="UP000199339">
    <property type="component" value="Unassembled WGS sequence"/>
</dbReference>
<reference evidence="7" key="1">
    <citation type="submission" date="2016-10" db="EMBL/GenBank/DDBJ databases">
        <authorList>
            <person name="Varghese N."/>
            <person name="Submissions S."/>
        </authorList>
    </citation>
    <scope>NUCLEOTIDE SEQUENCE [LARGE SCALE GENOMIC DNA]</scope>
    <source>
        <strain evidence="7">CGMCC 1.6775</strain>
    </source>
</reference>
<dbReference type="OrthoDB" id="9795390at2"/>
<keyword evidence="6" id="KW-0830">Ubiquinone</keyword>
<name>A0A1I4UTQ9_9GAMM</name>
<dbReference type="GO" id="GO:0006744">
    <property type="term" value="P:ubiquinone biosynthetic process"/>
    <property type="evidence" value="ECO:0007669"/>
    <property type="project" value="TreeGrafter"/>
</dbReference>
<protein>
    <submittedName>
        <fullName evidence="6">Predicted unusual protein kinase regulating ubiquinone biosynthesis, AarF/ABC1/UbiB family</fullName>
    </submittedName>
</protein>
<keyword evidence="3" id="KW-0547">Nucleotide-binding</keyword>
<proteinExistence type="inferred from homology"/>
<comment type="similarity">
    <text evidence="1">Belongs to the protein kinase superfamily. ADCK protein kinase family.</text>
</comment>
<dbReference type="PANTHER" id="PTHR43851">
    <property type="match status" value="1"/>
</dbReference>
<dbReference type="AlphaFoldDB" id="A0A1I4UTQ9"/>
<dbReference type="RefSeq" id="WP_092001272.1">
    <property type="nucleotide sequence ID" value="NZ_FOUR01000003.1"/>
</dbReference>
<dbReference type="GO" id="GO:0005524">
    <property type="term" value="F:ATP binding"/>
    <property type="evidence" value="ECO:0007669"/>
    <property type="project" value="UniProtKB-KW"/>
</dbReference>
<sequence>MARKPVTSRTGRFFKLAGMTASVAGQYAGQRARRVFRSENDEGAQSESYTRMAGQIADTLGELKGAVMKVGQIASQTQDFLPREFSEALEKLQKEAPPMPFEVIVEQIESELGKPLGELYEYVQETPYASASIGQVHRARLHDGTDVIVKVQYPGVDESCDSDLKQLRMTLRLGGLLKMPKESVDQLFAEIRERLHEELDYENEARNIKLFRDFHQDQPWVLIPAVIDSHSTRRVLTLELVEGDHVSKVTPDRYDQDTINLIGHRIFMIMADQLFRFQCIHGDPHAGNFAYRPDGSIVLYDFGCVKKLKPGIVEAYRKALIAALQEDYEALDRHLIDLGARVGSQPAVDEAYYAMWRDILIVPFQGDEPYDFAEADIHKHVAAKTSTVFKYLDYFKPPVESIFIDRMIAGHYWMLKRLGVQAAFRVELERYLKMGSDEGVHLTPE</sequence>
<evidence type="ECO:0000256" key="2">
    <source>
        <dbReference type="ARBA" id="ARBA00022679"/>
    </source>
</evidence>
<evidence type="ECO:0000256" key="3">
    <source>
        <dbReference type="ARBA" id="ARBA00022741"/>
    </source>
</evidence>
<dbReference type="InterPro" id="IPR004147">
    <property type="entry name" value="ABC1_dom"/>
</dbReference>
<dbReference type="Pfam" id="PF03109">
    <property type="entry name" value="ABC1"/>
    <property type="match status" value="1"/>
</dbReference>
<dbReference type="PANTHER" id="PTHR43851:SF3">
    <property type="entry name" value="COENZYME Q8"/>
    <property type="match status" value="1"/>
</dbReference>
<feature type="domain" description="ABC1 atypical kinase-like" evidence="5">
    <location>
        <begin position="91"/>
        <end position="332"/>
    </location>
</feature>
<accession>A0A1I4UTQ9</accession>